<organism evidence="1 2">
    <name type="scientific">Panagrolaimus sp. JU765</name>
    <dbReference type="NCBI Taxonomy" id="591449"/>
    <lineage>
        <taxon>Eukaryota</taxon>
        <taxon>Metazoa</taxon>
        <taxon>Ecdysozoa</taxon>
        <taxon>Nematoda</taxon>
        <taxon>Chromadorea</taxon>
        <taxon>Rhabditida</taxon>
        <taxon>Tylenchina</taxon>
        <taxon>Panagrolaimomorpha</taxon>
        <taxon>Panagrolaimoidea</taxon>
        <taxon>Panagrolaimidae</taxon>
        <taxon>Panagrolaimus</taxon>
    </lineage>
</organism>
<accession>A0AC34QFJ6</accession>
<reference evidence="2" key="1">
    <citation type="submission" date="2022-11" db="UniProtKB">
        <authorList>
            <consortium name="WormBaseParasite"/>
        </authorList>
    </citation>
    <scope>IDENTIFICATION</scope>
</reference>
<dbReference type="WBParaSite" id="JU765_v2.g15878.t1">
    <property type="protein sequence ID" value="JU765_v2.g15878.t1"/>
    <property type="gene ID" value="JU765_v2.g15878"/>
</dbReference>
<dbReference type="Proteomes" id="UP000887576">
    <property type="component" value="Unplaced"/>
</dbReference>
<evidence type="ECO:0000313" key="2">
    <source>
        <dbReference type="WBParaSite" id="JU765_v2.g15878.t1"/>
    </source>
</evidence>
<proteinExistence type="predicted"/>
<protein>
    <submittedName>
        <fullName evidence="2">Large ribosomal subunit protein uL15</fullName>
    </submittedName>
</protein>
<sequence length="147" mass="16709">MAHRLRKTRKLRGHVSHGHGRIGKHRKHPGGRGNAGGMHHHRINFDKYHPGYFGKVGMRNYHEKKNAKFSPIINLDKLWSLVPEEVRLKYKDVKDKAPVIDVLNYGYHKVLGKGNLPRQPVVVKAKFFSHTAEQKIKKAGGACILVA</sequence>
<name>A0AC34QFJ6_9BILA</name>
<evidence type="ECO:0000313" key="1">
    <source>
        <dbReference type="Proteomes" id="UP000887576"/>
    </source>
</evidence>